<evidence type="ECO:0000259" key="4">
    <source>
        <dbReference type="Pfam" id="PF13807"/>
    </source>
</evidence>
<dbReference type="PANTHER" id="PTHR32309:SF31">
    <property type="entry name" value="CAPSULAR EXOPOLYSACCHARIDE FAMILY"/>
    <property type="match status" value="1"/>
</dbReference>
<gene>
    <name evidence="5" type="ORF">JM946_15800</name>
</gene>
<feature type="transmembrane region" description="Helical" evidence="3">
    <location>
        <begin position="444"/>
        <end position="465"/>
    </location>
</feature>
<feature type="transmembrane region" description="Helical" evidence="3">
    <location>
        <begin position="21"/>
        <end position="40"/>
    </location>
</feature>
<keyword evidence="3" id="KW-0812">Transmembrane</keyword>
<comment type="caution">
    <text evidence="5">The sequence shown here is derived from an EMBL/GenBank/DDBJ whole genome shotgun (WGS) entry which is preliminary data.</text>
</comment>
<accession>A0ABS1WYZ1</accession>
<keyword evidence="3" id="KW-1133">Transmembrane helix</keyword>
<dbReference type="InterPro" id="IPR014345">
    <property type="entry name" value="XrtA_polysacc_chain"/>
</dbReference>
<sequence>MQALIEKILNEGRGAWRFRRYALLIAWAVCLIGWFVVYTIPDTYQSSARVNVDTRTALSIVVDGLVVRPDVEAQLNLVRQTLLGRANLEKVAQQVGLDVTARTAAERQALLNSIISRIEIALEPPMVRDPRIPNTLFKISFSDSNRETALKVVDVLLNSFVEDTIGSDRTGTASAERFLRDQLADYGRRLAESENRLAEFKKKNMGLVPGDEGGYFQRLTTEIQEVKRLQASLSVANSRRAELQRQLRGEAPFVPPTDGMPGARPSTGNNGSAPRDTATRIQETQSRLDDLLLRYTEKHPEVIATRETLDELKARQQQELAALRRGDPGAAALANATSNPIYQNIQTQLNQIDVEIAALRSQLSDRQRNEAELRRLVDTAPEVEAEYARLTRDYDVTKTQYNTLLERLEKARLSGDAEQTGVVKFNIVDPPSAGFSPVFPNRPLFLFAVLVLGVGLGGGVAYLMHMLRPVFATSRTLGEVTGLPVLGTVTRSWVEKYRAQLRRGLLRYAAASALLFVVFIVAVVAQQPASRMLRQLLS</sequence>
<dbReference type="InterPro" id="IPR032807">
    <property type="entry name" value="GNVR"/>
</dbReference>
<protein>
    <recommendedName>
        <fullName evidence="4">Tyrosine-protein kinase G-rich domain-containing protein</fullName>
    </recommendedName>
</protein>
<feature type="coiled-coil region" evidence="1">
    <location>
        <begin position="176"/>
        <end position="246"/>
    </location>
</feature>
<dbReference type="Pfam" id="PF13807">
    <property type="entry name" value="GNVR"/>
    <property type="match status" value="1"/>
</dbReference>
<feature type="region of interest" description="Disordered" evidence="2">
    <location>
        <begin position="248"/>
        <end position="278"/>
    </location>
</feature>
<dbReference type="NCBIfam" id="TIGR03007">
    <property type="entry name" value="pepcterm_ChnLen"/>
    <property type="match status" value="1"/>
</dbReference>
<feature type="domain" description="Tyrosine-protein kinase G-rich" evidence="4">
    <location>
        <begin position="384"/>
        <end position="463"/>
    </location>
</feature>
<dbReference type="Proteomes" id="UP000661077">
    <property type="component" value="Unassembled WGS sequence"/>
</dbReference>
<evidence type="ECO:0000256" key="3">
    <source>
        <dbReference type="SAM" id="Phobius"/>
    </source>
</evidence>
<evidence type="ECO:0000256" key="1">
    <source>
        <dbReference type="SAM" id="Coils"/>
    </source>
</evidence>
<name>A0ABS1WYZ1_9GAMM</name>
<evidence type="ECO:0000313" key="5">
    <source>
        <dbReference type="EMBL" id="MBM0106196.1"/>
    </source>
</evidence>
<keyword evidence="1" id="KW-0175">Coiled coil</keyword>
<organism evidence="5 6">
    <name type="scientific">Steroidobacter gossypii</name>
    <dbReference type="NCBI Taxonomy" id="2805490"/>
    <lineage>
        <taxon>Bacteria</taxon>
        <taxon>Pseudomonadati</taxon>
        <taxon>Pseudomonadota</taxon>
        <taxon>Gammaproteobacteria</taxon>
        <taxon>Steroidobacterales</taxon>
        <taxon>Steroidobacteraceae</taxon>
        <taxon>Steroidobacter</taxon>
    </lineage>
</organism>
<evidence type="ECO:0000256" key="2">
    <source>
        <dbReference type="SAM" id="MobiDB-lite"/>
    </source>
</evidence>
<evidence type="ECO:0000313" key="6">
    <source>
        <dbReference type="Proteomes" id="UP000661077"/>
    </source>
</evidence>
<feature type="transmembrane region" description="Helical" evidence="3">
    <location>
        <begin position="505"/>
        <end position="525"/>
    </location>
</feature>
<dbReference type="PANTHER" id="PTHR32309">
    <property type="entry name" value="TYROSINE-PROTEIN KINASE"/>
    <property type="match status" value="1"/>
</dbReference>
<keyword evidence="6" id="KW-1185">Reference proteome</keyword>
<reference evidence="5 6" key="1">
    <citation type="journal article" date="2021" name="Int. J. Syst. Evol. Microbiol.">
        <title>Steroidobacter gossypii sp. nov., isolated from soil of cotton cropping field.</title>
        <authorList>
            <person name="Huang R."/>
            <person name="Yang S."/>
            <person name="Zhen C."/>
            <person name="Liu W."/>
        </authorList>
    </citation>
    <scope>NUCLEOTIDE SEQUENCE [LARGE SCALE GENOMIC DNA]</scope>
    <source>
        <strain evidence="5 6">S1-65</strain>
    </source>
</reference>
<dbReference type="InterPro" id="IPR050445">
    <property type="entry name" value="Bact_polysacc_biosynth/exp"/>
</dbReference>
<feature type="coiled-coil region" evidence="1">
    <location>
        <begin position="306"/>
        <end position="393"/>
    </location>
</feature>
<dbReference type="EMBL" id="JAEVLS010000003">
    <property type="protein sequence ID" value="MBM0106196.1"/>
    <property type="molecule type" value="Genomic_DNA"/>
</dbReference>
<keyword evidence="3" id="KW-0472">Membrane</keyword>
<proteinExistence type="predicted"/>
<dbReference type="RefSeq" id="WP_203168308.1">
    <property type="nucleotide sequence ID" value="NZ_JAEVLS010000003.1"/>
</dbReference>